<dbReference type="EMBL" id="JAUOZS010000001">
    <property type="protein sequence ID" value="MDT8901352.1"/>
    <property type="molecule type" value="Genomic_DNA"/>
</dbReference>
<evidence type="ECO:0000313" key="6">
    <source>
        <dbReference type="Proteomes" id="UP001254848"/>
    </source>
</evidence>
<gene>
    <name evidence="5" type="ORF">Q4T40_08890</name>
</gene>
<feature type="chain" id="PRO_5045804136" evidence="2">
    <location>
        <begin position="21"/>
        <end position="358"/>
    </location>
</feature>
<dbReference type="CDD" id="cd06583">
    <property type="entry name" value="PGRP"/>
    <property type="match status" value="1"/>
</dbReference>
<organism evidence="5 6">
    <name type="scientific">Anaeroselena agilis</name>
    <dbReference type="NCBI Taxonomy" id="3063788"/>
    <lineage>
        <taxon>Bacteria</taxon>
        <taxon>Bacillati</taxon>
        <taxon>Bacillota</taxon>
        <taxon>Negativicutes</taxon>
        <taxon>Acetonemataceae</taxon>
        <taxon>Anaeroselena</taxon>
    </lineage>
</organism>
<dbReference type="RefSeq" id="WP_413779864.1">
    <property type="nucleotide sequence ID" value="NZ_JAUOZS010000001.1"/>
</dbReference>
<protein>
    <submittedName>
        <fullName evidence="5">Peptidoglycan recognition family protein</fullName>
    </submittedName>
</protein>
<reference evidence="5 6" key="1">
    <citation type="submission" date="2023-07" db="EMBL/GenBank/DDBJ databases">
        <title>The novel representative of Negativicutes class, Anaeroselena agilis gen. nov. sp. nov.</title>
        <authorList>
            <person name="Prokofeva M.I."/>
            <person name="Elcheninov A.G."/>
            <person name="Klyukina A."/>
            <person name="Kublanov I.V."/>
            <person name="Frolov E.N."/>
            <person name="Podosokorskaya O.A."/>
        </authorList>
    </citation>
    <scope>NUCLEOTIDE SEQUENCE [LARGE SCALE GENOMIC DNA]</scope>
    <source>
        <strain evidence="5 6">4137-cl</strain>
    </source>
</reference>
<evidence type="ECO:0000259" key="3">
    <source>
        <dbReference type="SMART" id="SM00644"/>
    </source>
</evidence>
<dbReference type="Proteomes" id="UP001254848">
    <property type="component" value="Unassembled WGS sequence"/>
</dbReference>
<dbReference type="InterPro" id="IPR015510">
    <property type="entry name" value="PGRP"/>
</dbReference>
<keyword evidence="2" id="KW-0732">Signal</keyword>
<dbReference type="SMART" id="SM00644">
    <property type="entry name" value="Ami_2"/>
    <property type="match status" value="1"/>
</dbReference>
<dbReference type="PANTHER" id="PTHR11022">
    <property type="entry name" value="PEPTIDOGLYCAN RECOGNITION PROTEIN"/>
    <property type="match status" value="1"/>
</dbReference>
<dbReference type="InterPro" id="IPR006619">
    <property type="entry name" value="PGRP_domain_met/bac"/>
</dbReference>
<dbReference type="Gene3D" id="3.40.80.10">
    <property type="entry name" value="Peptidoglycan recognition protein-like"/>
    <property type="match status" value="1"/>
</dbReference>
<dbReference type="Pfam" id="PF01510">
    <property type="entry name" value="Amidase_2"/>
    <property type="match status" value="1"/>
</dbReference>
<accession>A0ABU3NYK2</accession>
<sequence>MFKAIIALLILFTVASPAAAAPIGMSRDAAEKLYGGFRLVEDGGGRIWTRDEWDARPPGTPPAAEYGYLTAIGGKPAAAWLTYDRDNRLSHMTVILEQPVSFRDLGRYHPSINKVISDAEFGSQTFIIRAYPRDVLAAVVPQQYGDLLVTFLPGDKKDATKLNTHSRVRGFTIARLTIAEKERMLVADEDTTRTVRDGSWRRVENFLRPGLHFSEKLVARRRTDMIVIHHTKIENMTVASIHDLHLRNGWAGIGYHKVILPDGAIADGRPEYAIGAHALGVNSHSVGISLVGDFDVSLPSPAQLSSLISLTAQLAAKYGVSPARVVGHRDVYAGTTCPGRIFPWAEFKRELAAKMRNR</sequence>
<feature type="domain" description="N-acetylmuramoyl-L-alanine amidase" evidence="3">
    <location>
        <begin position="212"/>
        <end position="339"/>
    </location>
</feature>
<keyword evidence="6" id="KW-1185">Reference proteome</keyword>
<evidence type="ECO:0000313" key="5">
    <source>
        <dbReference type="EMBL" id="MDT8901352.1"/>
    </source>
</evidence>
<feature type="signal peptide" evidence="2">
    <location>
        <begin position="1"/>
        <end position="20"/>
    </location>
</feature>
<dbReference type="PANTHER" id="PTHR11022:SF41">
    <property type="entry name" value="PEPTIDOGLYCAN-RECOGNITION PROTEIN LC-RELATED"/>
    <property type="match status" value="1"/>
</dbReference>
<evidence type="ECO:0000256" key="2">
    <source>
        <dbReference type="SAM" id="SignalP"/>
    </source>
</evidence>
<comment type="caution">
    <text evidence="5">The sequence shown here is derived from an EMBL/GenBank/DDBJ whole genome shotgun (WGS) entry which is preliminary data.</text>
</comment>
<evidence type="ECO:0000259" key="4">
    <source>
        <dbReference type="SMART" id="SM00701"/>
    </source>
</evidence>
<name>A0ABU3NYK2_9FIRM</name>
<dbReference type="SUPFAM" id="SSF55846">
    <property type="entry name" value="N-acetylmuramoyl-L-alanine amidase-like"/>
    <property type="match status" value="1"/>
</dbReference>
<dbReference type="InterPro" id="IPR002502">
    <property type="entry name" value="Amidase_domain"/>
</dbReference>
<dbReference type="SMART" id="SM00701">
    <property type="entry name" value="PGRP"/>
    <property type="match status" value="1"/>
</dbReference>
<dbReference type="InterPro" id="IPR036505">
    <property type="entry name" value="Amidase/PGRP_sf"/>
</dbReference>
<feature type="domain" description="Peptidoglycan recognition protein family" evidence="4">
    <location>
        <begin position="192"/>
        <end position="332"/>
    </location>
</feature>
<evidence type="ECO:0000256" key="1">
    <source>
        <dbReference type="ARBA" id="ARBA00007553"/>
    </source>
</evidence>
<comment type="similarity">
    <text evidence="1">Belongs to the N-acetylmuramoyl-L-alanine amidase 2 family.</text>
</comment>
<proteinExistence type="inferred from homology"/>